<evidence type="ECO:0000256" key="10">
    <source>
        <dbReference type="ARBA" id="ARBA00023224"/>
    </source>
</evidence>
<evidence type="ECO:0000256" key="5">
    <source>
        <dbReference type="ARBA" id="ARBA00022725"/>
    </source>
</evidence>
<evidence type="ECO:0000256" key="6">
    <source>
        <dbReference type="ARBA" id="ARBA00022989"/>
    </source>
</evidence>
<evidence type="ECO:0000313" key="13">
    <source>
        <dbReference type="Ensembl" id="ENSCHIP00010007084.1"/>
    </source>
</evidence>
<name>A0A8C2QTN2_CAPHI</name>
<comment type="subcellular location">
    <subcellularLocation>
        <location evidence="2">Membrane</location>
        <topology evidence="2">Multi-pass membrane protein</topology>
    </subcellularLocation>
</comment>
<evidence type="ECO:0000256" key="7">
    <source>
        <dbReference type="ARBA" id="ARBA00023040"/>
    </source>
</evidence>
<evidence type="ECO:0000256" key="2">
    <source>
        <dbReference type="ARBA" id="ARBA00004141"/>
    </source>
</evidence>
<evidence type="ECO:0000256" key="11">
    <source>
        <dbReference type="SAM" id="Phobius"/>
    </source>
</evidence>
<feature type="transmembrane region" description="Helical" evidence="11">
    <location>
        <begin position="234"/>
        <end position="252"/>
    </location>
</feature>
<keyword evidence="4 11" id="KW-0812">Transmembrane</keyword>
<dbReference type="GO" id="GO:0004984">
    <property type="term" value="F:olfactory receptor activity"/>
    <property type="evidence" value="ECO:0007669"/>
    <property type="project" value="InterPro"/>
</dbReference>
<feature type="transmembrane region" description="Helical" evidence="11">
    <location>
        <begin position="264"/>
        <end position="285"/>
    </location>
</feature>
<dbReference type="FunFam" id="1.20.1070.10:FF:000002">
    <property type="entry name" value="Olfactory receptor"/>
    <property type="match status" value="1"/>
</dbReference>
<reference evidence="13" key="2">
    <citation type="submission" date="2025-08" db="UniProtKB">
        <authorList>
            <consortium name="Ensembl"/>
        </authorList>
    </citation>
    <scope>IDENTIFICATION</scope>
</reference>
<dbReference type="SUPFAM" id="SSF81321">
    <property type="entry name" value="Family A G protein-coupled receptor-like"/>
    <property type="match status" value="1"/>
</dbReference>
<evidence type="ECO:0000256" key="8">
    <source>
        <dbReference type="ARBA" id="ARBA00023136"/>
    </source>
</evidence>
<dbReference type="GO" id="GO:0071396">
    <property type="term" value="P:cellular response to lipid"/>
    <property type="evidence" value="ECO:0007669"/>
    <property type="project" value="UniProtKB-ARBA"/>
</dbReference>
<feature type="domain" description="G-protein coupled receptors family 1 profile" evidence="12">
    <location>
        <begin position="43"/>
        <end position="313"/>
    </location>
</feature>
<feature type="transmembrane region" description="Helical" evidence="11">
    <location>
        <begin position="63"/>
        <end position="89"/>
    </location>
</feature>
<dbReference type="AlphaFoldDB" id="A0A8C2QTN2"/>
<keyword evidence="10" id="KW-0807">Transducer</keyword>
<dbReference type="Ensembl" id="ENSCHIT00010009885.1">
    <property type="protein sequence ID" value="ENSCHIP00010007084.1"/>
    <property type="gene ID" value="ENSCHIG00010005103.1"/>
</dbReference>
<reference evidence="13" key="1">
    <citation type="submission" date="2019-03" db="EMBL/GenBank/DDBJ databases">
        <title>Genome sequencing and reference-guided assembly of Black Bengal Goat (Capra hircus).</title>
        <authorList>
            <person name="Siddiki A.Z."/>
            <person name="Baten A."/>
            <person name="Billah M."/>
            <person name="Alam M.A.U."/>
            <person name="Shawrob K.S.M."/>
            <person name="Saha S."/>
            <person name="Chowdhury M."/>
            <person name="Rahman A.H."/>
            <person name="Stear M."/>
            <person name="Miah G."/>
            <person name="Das G.B."/>
            <person name="Hossain M.M."/>
            <person name="Kumkum M."/>
            <person name="Islam M.S."/>
            <person name="Mollah A.M."/>
            <person name="Ahsan A."/>
            <person name="Tusar F."/>
            <person name="Khan M.K.I."/>
        </authorList>
    </citation>
    <scope>NUCLEOTIDE SEQUENCE [LARGE SCALE GENOMIC DNA]</scope>
</reference>
<comment type="function">
    <text evidence="1">Putative odorant or sperm cell receptor.</text>
</comment>
<keyword evidence="8 11" id="KW-0472">Membrane</keyword>
<evidence type="ECO:0000256" key="3">
    <source>
        <dbReference type="ARBA" id="ARBA00022606"/>
    </source>
</evidence>
<feature type="transmembrane region" description="Helical" evidence="11">
    <location>
        <begin position="199"/>
        <end position="222"/>
    </location>
</feature>
<evidence type="ECO:0000256" key="1">
    <source>
        <dbReference type="ARBA" id="ARBA00003929"/>
    </source>
</evidence>
<accession>A0A8C2QTN2</accession>
<dbReference type="GO" id="GO:0005886">
    <property type="term" value="C:plasma membrane"/>
    <property type="evidence" value="ECO:0007669"/>
    <property type="project" value="TreeGrafter"/>
</dbReference>
<organism evidence="13">
    <name type="scientific">Capra hircus</name>
    <name type="common">Goat</name>
    <dbReference type="NCBI Taxonomy" id="9925"/>
    <lineage>
        <taxon>Eukaryota</taxon>
        <taxon>Metazoa</taxon>
        <taxon>Chordata</taxon>
        <taxon>Craniata</taxon>
        <taxon>Vertebrata</taxon>
        <taxon>Euteleostomi</taxon>
        <taxon>Mammalia</taxon>
        <taxon>Eutheria</taxon>
        <taxon>Laurasiatheria</taxon>
        <taxon>Artiodactyla</taxon>
        <taxon>Ruminantia</taxon>
        <taxon>Pecora</taxon>
        <taxon>Bovidae</taxon>
        <taxon>Caprinae</taxon>
        <taxon>Capra</taxon>
    </lineage>
</organism>
<dbReference type="PRINTS" id="PR00237">
    <property type="entry name" value="GPCRRHODOPSN"/>
</dbReference>
<dbReference type="GO" id="GO:0004930">
    <property type="term" value="F:G protein-coupled receptor activity"/>
    <property type="evidence" value="ECO:0007669"/>
    <property type="project" value="UniProtKB-KW"/>
</dbReference>
<keyword evidence="7" id="KW-0297">G-protein coupled receptor</keyword>
<dbReference type="InterPro" id="IPR017452">
    <property type="entry name" value="GPCR_Rhodpsn_7TM"/>
</dbReference>
<evidence type="ECO:0000259" key="12">
    <source>
        <dbReference type="PROSITE" id="PS50262"/>
    </source>
</evidence>
<sequence length="331" mass="37270">MHNLNSSKAEITTFFLIGIPGLEHVHIWISVPICLMYLVAILGNCTILFMIRTEPSLHAPMYYFLSTLAVSDLGLSLSSLPTMLLIFALNATGISPSACFAQEFFIHGFTNLESSVLLVMAFVRFLAICNPLRYSSILPNARVAKMGLVFFIKSMLLVLPFPFTLKRLTYCRKSLLSHSHCLHQDVMKLACVDNTVHSFYGFFVALCVMTDSVFIATTVHGITKSRTRLSNFTFFHFTYVFILKTMMGIGFYKEQLKALSTCFSHIYAVLTFYMPIISLASMHLFGKLKCPVAMILIADIFLLAPLQMNPIVYCVKTQQIREKVLGKFGLK</sequence>
<dbReference type="InterPro" id="IPR000276">
    <property type="entry name" value="GPCR_Rhodpsn"/>
</dbReference>
<feature type="transmembrane region" description="Helical" evidence="11">
    <location>
        <begin position="148"/>
        <end position="165"/>
    </location>
</feature>
<dbReference type="PROSITE" id="PS50262">
    <property type="entry name" value="G_PROTEIN_RECEP_F1_2"/>
    <property type="match status" value="1"/>
</dbReference>
<evidence type="ECO:0000256" key="9">
    <source>
        <dbReference type="ARBA" id="ARBA00023170"/>
    </source>
</evidence>
<dbReference type="Gene3D" id="1.20.1070.10">
    <property type="entry name" value="Rhodopsin 7-helix transmembrane proteins"/>
    <property type="match status" value="1"/>
</dbReference>
<proteinExistence type="predicted"/>
<dbReference type="PANTHER" id="PTHR26450:SF149">
    <property type="entry name" value="OLFACTORY RECEPTOR"/>
    <property type="match status" value="1"/>
</dbReference>
<protein>
    <recommendedName>
        <fullName evidence="12">G-protein coupled receptors family 1 profile domain-containing protein</fullName>
    </recommendedName>
</protein>
<dbReference type="InterPro" id="IPR050402">
    <property type="entry name" value="OR51/52/56-like"/>
</dbReference>
<feature type="transmembrane region" description="Helical" evidence="11">
    <location>
        <begin position="104"/>
        <end position="127"/>
    </location>
</feature>
<keyword evidence="6 11" id="KW-1133">Transmembrane helix</keyword>
<dbReference type="InterPro" id="IPR000725">
    <property type="entry name" value="Olfact_rcpt"/>
</dbReference>
<dbReference type="Pfam" id="PF13853">
    <property type="entry name" value="7tm_4"/>
    <property type="match status" value="1"/>
</dbReference>
<feature type="transmembrane region" description="Helical" evidence="11">
    <location>
        <begin position="25"/>
        <end position="51"/>
    </location>
</feature>
<keyword evidence="3" id="KW-0716">Sensory transduction</keyword>
<evidence type="ECO:0000256" key="4">
    <source>
        <dbReference type="ARBA" id="ARBA00022692"/>
    </source>
</evidence>
<keyword evidence="9" id="KW-0675">Receptor</keyword>
<dbReference type="PANTHER" id="PTHR26450">
    <property type="entry name" value="OLFACTORY RECEPTOR 56B1-RELATED"/>
    <property type="match status" value="1"/>
</dbReference>
<keyword evidence="5" id="KW-0552">Olfaction</keyword>